<keyword evidence="1" id="KW-0812">Transmembrane</keyword>
<evidence type="ECO:0000259" key="2">
    <source>
        <dbReference type="Pfam" id="PF20151"/>
    </source>
</evidence>
<proteinExistence type="predicted"/>
<name>A0A4Q2DEG3_9AGAR</name>
<dbReference type="Proteomes" id="UP000290288">
    <property type="component" value="Unassembled WGS sequence"/>
</dbReference>
<feature type="transmembrane region" description="Helical" evidence="1">
    <location>
        <begin position="20"/>
        <end position="37"/>
    </location>
</feature>
<keyword evidence="1" id="KW-0472">Membrane</keyword>
<gene>
    <name evidence="3" type="ORF">EST38_g7708</name>
</gene>
<dbReference type="InterPro" id="IPR045340">
    <property type="entry name" value="DUF6533"/>
</dbReference>
<protein>
    <recommendedName>
        <fullName evidence="2">DUF6533 domain-containing protein</fullName>
    </recommendedName>
</protein>
<dbReference type="EMBL" id="SDEE01000286">
    <property type="protein sequence ID" value="RXW18147.1"/>
    <property type="molecule type" value="Genomic_DNA"/>
</dbReference>
<feature type="transmembrane region" description="Helical" evidence="1">
    <location>
        <begin position="57"/>
        <end position="82"/>
    </location>
</feature>
<dbReference type="OrthoDB" id="3022404at2759"/>
<evidence type="ECO:0000313" key="3">
    <source>
        <dbReference type="EMBL" id="RXW18147.1"/>
    </source>
</evidence>
<sequence length="230" mass="26297">MFREEVEKIWSQRWMLGKILFLLTQYSTLLGIIPYIVLQDRIHIGAMDFKACLGLYWFTNIMMMIVSHSAEASLWLCLYALLGTKKRYLILFTTLFLLFVISSATFGLRYISTVRAVPISPDNERLGYGCDLVPSSATITLSTFTIVAYLNLAKTALVAIAGVVTLLVRYRRQNNTLLNVIRREGGIYFLSMIVLRVCDTIFRTPGSPVKDEYKIVQVYVHTYIPLFPQL</sequence>
<comment type="caution">
    <text evidence="3">The sequence shown here is derived from an EMBL/GenBank/DDBJ whole genome shotgun (WGS) entry which is preliminary data.</text>
</comment>
<evidence type="ECO:0000313" key="4">
    <source>
        <dbReference type="Proteomes" id="UP000290288"/>
    </source>
</evidence>
<evidence type="ECO:0000256" key="1">
    <source>
        <dbReference type="SAM" id="Phobius"/>
    </source>
</evidence>
<reference evidence="3 4" key="1">
    <citation type="submission" date="2019-01" db="EMBL/GenBank/DDBJ databases">
        <title>Draft genome sequence of Psathyrella aberdarensis IHI B618.</title>
        <authorList>
            <person name="Buettner E."/>
            <person name="Kellner H."/>
        </authorList>
    </citation>
    <scope>NUCLEOTIDE SEQUENCE [LARGE SCALE GENOMIC DNA]</scope>
    <source>
        <strain evidence="3 4">IHI B618</strain>
    </source>
</reference>
<feature type="domain" description="DUF6533" evidence="2">
    <location>
        <begin position="1"/>
        <end position="30"/>
    </location>
</feature>
<feature type="transmembrane region" description="Helical" evidence="1">
    <location>
        <begin position="89"/>
        <end position="111"/>
    </location>
</feature>
<organism evidence="3 4">
    <name type="scientific">Candolleomyces aberdarensis</name>
    <dbReference type="NCBI Taxonomy" id="2316362"/>
    <lineage>
        <taxon>Eukaryota</taxon>
        <taxon>Fungi</taxon>
        <taxon>Dikarya</taxon>
        <taxon>Basidiomycota</taxon>
        <taxon>Agaricomycotina</taxon>
        <taxon>Agaricomycetes</taxon>
        <taxon>Agaricomycetidae</taxon>
        <taxon>Agaricales</taxon>
        <taxon>Agaricineae</taxon>
        <taxon>Psathyrellaceae</taxon>
        <taxon>Candolleomyces</taxon>
    </lineage>
</organism>
<keyword evidence="4" id="KW-1185">Reference proteome</keyword>
<feature type="transmembrane region" description="Helical" evidence="1">
    <location>
        <begin position="146"/>
        <end position="168"/>
    </location>
</feature>
<keyword evidence="1" id="KW-1133">Transmembrane helix</keyword>
<dbReference type="AlphaFoldDB" id="A0A4Q2DEG3"/>
<dbReference type="Pfam" id="PF20151">
    <property type="entry name" value="DUF6533"/>
    <property type="match status" value="1"/>
</dbReference>
<accession>A0A4Q2DEG3</accession>